<evidence type="ECO:0000313" key="1">
    <source>
        <dbReference type="EMBL" id="VDO60173.1"/>
    </source>
</evidence>
<keyword evidence="2" id="KW-1185">Reference proteome</keyword>
<dbReference type="EMBL" id="UZAI01001272">
    <property type="protein sequence ID" value="VDO60173.1"/>
    <property type="molecule type" value="Genomic_DNA"/>
</dbReference>
<protein>
    <submittedName>
        <fullName evidence="1">Uncharacterized protein</fullName>
    </submittedName>
</protein>
<accession>A0A183LK00</accession>
<proteinExistence type="predicted"/>
<dbReference type="AlphaFoldDB" id="A0A183LK00"/>
<dbReference type="Proteomes" id="UP000277204">
    <property type="component" value="Unassembled WGS sequence"/>
</dbReference>
<reference evidence="1 2" key="1">
    <citation type="submission" date="2018-11" db="EMBL/GenBank/DDBJ databases">
        <authorList>
            <consortium name="Pathogen Informatics"/>
        </authorList>
    </citation>
    <scope>NUCLEOTIDE SEQUENCE [LARGE SCALE GENOMIC DNA]</scope>
    <source>
        <strain evidence="1 2">Zambia</strain>
    </source>
</reference>
<name>A0A183LK00_9TREM</name>
<gene>
    <name evidence="1" type="ORF">SMRZ_LOCUS4125</name>
</gene>
<sequence length="33" mass="3637">MAAIQLDDRDRTIAMGRGLYRSSSPGTIRLEVS</sequence>
<evidence type="ECO:0000313" key="2">
    <source>
        <dbReference type="Proteomes" id="UP000277204"/>
    </source>
</evidence>
<organism evidence="1 2">
    <name type="scientific">Schistosoma margrebowiei</name>
    <dbReference type="NCBI Taxonomy" id="48269"/>
    <lineage>
        <taxon>Eukaryota</taxon>
        <taxon>Metazoa</taxon>
        <taxon>Spiralia</taxon>
        <taxon>Lophotrochozoa</taxon>
        <taxon>Platyhelminthes</taxon>
        <taxon>Trematoda</taxon>
        <taxon>Digenea</taxon>
        <taxon>Strigeidida</taxon>
        <taxon>Schistosomatoidea</taxon>
        <taxon>Schistosomatidae</taxon>
        <taxon>Schistosoma</taxon>
    </lineage>
</organism>